<dbReference type="InterPro" id="IPR056508">
    <property type="entry name" value="HPAT-like"/>
</dbReference>
<proteinExistence type="predicted"/>
<feature type="domain" description="Hydroxyproline O-arabinosyltransferase-like" evidence="7">
    <location>
        <begin position="1"/>
        <end position="83"/>
    </location>
</feature>
<evidence type="ECO:0000256" key="1">
    <source>
        <dbReference type="ARBA" id="ARBA00004167"/>
    </source>
</evidence>
<keyword evidence="2" id="KW-0328">Glycosyltransferase</keyword>
<keyword evidence="4" id="KW-0812">Transmembrane</keyword>
<dbReference type="PANTHER" id="PTHR31485:SF7">
    <property type="entry name" value="PEPTIDYL SERINE ALPHA-GALACTOSYLTRANSFERASE"/>
    <property type="match status" value="1"/>
</dbReference>
<evidence type="ECO:0000313" key="8">
    <source>
        <dbReference type="EMBL" id="KAE8691610.1"/>
    </source>
</evidence>
<comment type="subcellular location">
    <subcellularLocation>
        <location evidence="1">Membrane</location>
        <topology evidence="1">Single-pass membrane protein</topology>
    </subcellularLocation>
</comment>
<evidence type="ECO:0000256" key="2">
    <source>
        <dbReference type="ARBA" id="ARBA00022676"/>
    </source>
</evidence>
<dbReference type="GO" id="GO:0016757">
    <property type="term" value="F:glycosyltransferase activity"/>
    <property type="evidence" value="ECO:0007669"/>
    <property type="project" value="UniProtKB-KW"/>
</dbReference>
<gene>
    <name evidence="8" type="ORF">F3Y22_tig00110888pilonHSYRG00034</name>
</gene>
<keyword evidence="9" id="KW-1185">Reference proteome</keyword>
<evidence type="ECO:0000256" key="6">
    <source>
        <dbReference type="ARBA" id="ARBA00023136"/>
    </source>
</evidence>
<keyword evidence="6" id="KW-0472">Membrane</keyword>
<evidence type="ECO:0000256" key="5">
    <source>
        <dbReference type="ARBA" id="ARBA00022989"/>
    </source>
</evidence>
<dbReference type="AlphaFoldDB" id="A0A6A2ZJ02"/>
<dbReference type="GO" id="GO:0016020">
    <property type="term" value="C:membrane"/>
    <property type="evidence" value="ECO:0007669"/>
    <property type="project" value="UniProtKB-SubCell"/>
</dbReference>
<organism evidence="8 9">
    <name type="scientific">Hibiscus syriacus</name>
    <name type="common">Rose of Sharon</name>
    <dbReference type="NCBI Taxonomy" id="106335"/>
    <lineage>
        <taxon>Eukaryota</taxon>
        <taxon>Viridiplantae</taxon>
        <taxon>Streptophyta</taxon>
        <taxon>Embryophyta</taxon>
        <taxon>Tracheophyta</taxon>
        <taxon>Spermatophyta</taxon>
        <taxon>Magnoliopsida</taxon>
        <taxon>eudicotyledons</taxon>
        <taxon>Gunneridae</taxon>
        <taxon>Pentapetalae</taxon>
        <taxon>rosids</taxon>
        <taxon>malvids</taxon>
        <taxon>Malvales</taxon>
        <taxon>Malvaceae</taxon>
        <taxon>Malvoideae</taxon>
        <taxon>Hibiscus</taxon>
    </lineage>
</organism>
<accession>A0A6A2ZJ02</accession>
<reference evidence="8" key="1">
    <citation type="submission" date="2019-09" db="EMBL/GenBank/DDBJ databases">
        <title>Draft genome information of white flower Hibiscus syriacus.</title>
        <authorList>
            <person name="Kim Y.-M."/>
        </authorList>
    </citation>
    <scope>NUCLEOTIDE SEQUENCE [LARGE SCALE GENOMIC DNA]</scope>
    <source>
        <strain evidence="8">YM2019G1</strain>
    </source>
</reference>
<keyword evidence="3" id="KW-0808">Transferase</keyword>
<dbReference type="Pfam" id="PF23452">
    <property type="entry name" value="HPAT"/>
    <property type="match status" value="1"/>
</dbReference>
<dbReference type="Proteomes" id="UP000436088">
    <property type="component" value="Unassembled WGS sequence"/>
</dbReference>
<name>A0A6A2ZJ02_HIBSY</name>
<sequence length="111" mass="12427">MHIDDLQALAPLWLSKTEEVREDRAHWVTNITGDIYGAGWTSEMYGYSFGAAEVGLRHKINDDLMIYPGYTPQLGVEPILLHYGLPFSVGNCSFAKLRHHEDGESYGIGSK</sequence>
<protein>
    <recommendedName>
        <fullName evidence="7">Hydroxyproline O-arabinosyltransferase-like domain-containing protein</fullName>
    </recommendedName>
</protein>
<evidence type="ECO:0000259" key="7">
    <source>
        <dbReference type="Pfam" id="PF23452"/>
    </source>
</evidence>
<comment type="caution">
    <text evidence="8">The sequence shown here is derived from an EMBL/GenBank/DDBJ whole genome shotgun (WGS) entry which is preliminary data.</text>
</comment>
<evidence type="ECO:0000313" key="9">
    <source>
        <dbReference type="Proteomes" id="UP000436088"/>
    </source>
</evidence>
<dbReference type="InterPro" id="IPR044845">
    <property type="entry name" value="HPAT/SRGT1-like"/>
</dbReference>
<evidence type="ECO:0000256" key="4">
    <source>
        <dbReference type="ARBA" id="ARBA00022692"/>
    </source>
</evidence>
<dbReference type="EMBL" id="VEPZ02001147">
    <property type="protein sequence ID" value="KAE8691610.1"/>
    <property type="molecule type" value="Genomic_DNA"/>
</dbReference>
<dbReference type="PANTHER" id="PTHR31485">
    <property type="entry name" value="PEPTIDYL SERINE ALPHA-GALACTOSYLTRANSFERASE"/>
    <property type="match status" value="1"/>
</dbReference>
<keyword evidence="5" id="KW-1133">Transmembrane helix</keyword>
<evidence type="ECO:0000256" key="3">
    <source>
        <dbReference type="ARBA" id="ARBA00022679"/>
    </source>
</evidence>